<evidence type="ECO:0000313" key="1">
    <source>
        <dbReference type="EMBL" id="KAL0347685.1"/>
    </source>
</evidence>
<dbReference type="EMBL" id="JACGWM010000010">
    <property type="protein sequence ID" value="KAL0347685.1"/>
    <property type="molecule type" value="Genomic_DNA"/>
</dbReference>
<accession>A0AAW2NUZ1</accession>
<name>A0AAW2NUZ1_9LAMI</name>
<sequence>MRRYGIKLNPAKCTFGIRGGKFLGYMVSEKGIEVNPEKVGTIMRMGSPKTIKNVHKLIGKVTSLARSISRSVDRDLSFFKTLRKVKGFQWMEECEQALSDVKQYLKTPPLLANPKVGEALYLYLAVSDDAVSSALVRKRQGIKI</sequence>
<gene>
    <name evidence="1" type="ORF">Scaly_1784500</name>
</gene>
<organism evidence="1">
    <name type="scientific">Sesamum calycinum</name>
    <dbReference type="NCBI Taxonomy" id="2727403"/>
    <lineage>
        <taxon>Eukaryota</taxon>
        <taxon>Viridiplantae</taxon>
        <taxon>Streptophyta</taxon>
        <taxon>Embryophyta</taxon>
        <taxon>Tracheophyta</taxon>
        <taxon>Spermatophyta</taxon>
        <taxon>Magnoliopsida</taxon>
        <taxon>eudicotyledons</taxon>
        <taxon>Gunneridae</taxon>
        <taxon>Pentapetalae</taxon>
        <taxon>asterids</taxon>
        <taxon>lamiids</taxon>
        <taxon>Lamiales</taxon>
        <taxon>Pedaliaceae</taxon>
        <taxon>Sesamum</taxon>
    </lineage>
</organism>
<comment type="caution">
    <text evidence="1">The sequence shown here is derived from an EMBL/GenBank/DDBJ whole genome shotgun (WGS) entry which is preliminary data.</text>
</comment>
<protein>
    <recommendedName>
        <fullName evidence="2">Reverse transcriptase/retrotransposon-derived protein RNase H-like domain-containing protein</fullName>
    </recommendedName>
</protein>
<dbReference type="InterPro" id="IPR043128">
    <property type="entry name" value="Rev_trsase/Diguanyl_cyclase"/>
</dbReference>
<proteinExistence type="predicted"/>
<dbReference type="AlphaFoldDB" id="A0AAW2NUZ1"/>
<dbReference type="SUPFAM" id="SSF56672">
    <property type="entry name" value="DNA/RNA polymerases"/>
    <property type="match status" value="1"/>
</dbReference>
<dbReference type="InterPro" id="IPR043502">
    <property type="entry name" value="DNA/RNA_pol_sf"/>
</dbReference>
<dbReference type="InterPro" id="IPR050951">
    <property type="entry name" value="Retrovirus_Pol_polyprotein"/>
</dbReference>
<dbReference type="Gene3D" id="3.30.70.270">
    <property type="match status" value="2"/>
</dbReference>
<reference evidence="1" key="1">
    <citation type="submission" date="2020-06" db="EMBL/GenBank/DDBJ databases">
        <authorList>
            <person name="Li T."/>
            <person name="Hu X."/>
            <person name="Zhang T."/>
            <person name="Song X."/>
            <person name="Zhang H."/>
            <person name="Dai N."/>
            <person name="Sheng W."/>
            <person name="Hou X."/>
            <person name="Wei L."/>
        </authorList>
    </citation>
    <scope>NUCLEOTIDE SEQUENCE</scope>
    <source>
        <strain evidence="1">KEN8</strain>
        <tissue evidence="1">Leaf</tissue>
    </source>
</reference>
<dbReference type="PANTHER" id="PTHR37984:SF5">
    <property type="entry name" value="PROTEIN NYNRIN-LIKE"/>
    <property type="match status" value="1"/>
</dbReference>
<dbReference type="PANTHER" id="PTHR37984">
    <property type="entry name" value="PROTEIN CBG26694"/>
    <property type="match status" value="1"/>
</dbReference>
<evidence type="ECO:0008006" key="2">
    <source>
        <dbReference type="Google" id="ProtNLM"/>
    </source>
</evidence>
<reference evidence="1" key="2">
    <citation type="journal article" date="2024" name="Plant">
        <title>Genomic evolution and insights into agronomic trait innovations of Sesamum species.</title>
        <authorList>
            <person name="Miao H."/>
            <person name="Wang L."/>
            <person name="Qu L."/>
            <person name="Liu H."/>
            <person name="Sun Y."/>
            <person name="Le M."/>
            <person name="Wang Q."/>
            <person name="Wei S."/>
            <person name="Zheng Y."/>
            <person name="Lin W."/>
            <person name="Duan Y."/>
            <person name="Cao H."/>
            <person name="Xiong S."/>
            <person name="Wang X."/>
            <person name="Wei L."/>
            <person name="Li C."/>
            <person name="Ma Q."/>
            <person name="Ju M."/>
            <person name="Zhao R."/>
            <person name="Li G."/>
            <person name="Mu C."/>
            <person name="Tian Q."/>
            <person name="Mei H."/>
            <person name="Zhang T."/>
            <person name="Gao T."/>
            <person name="Zhang H."/>
        </authorList>
    </citation>
    <scope>NUCLEOTIDE SEQUENCE</scope>
    <source>
        <strain evidence="1">KEN8</strain>
    </source>
</reference>